<dbReference type="AlphaFoldDB" id="A0A8J2TS94"/>
<sequence>MLCFSAFAIAQDTTTKIPNDAVVVATIKGNNLLQLMSMEELNNSFVGAEILKEVSKKENKYNSLEDFGFNLGASSHYFFQVNDSINYNTIIIPIKDVNKFESFLKDQNNKEIVNQNGVKSFKDQNDGAIVWNDSVLIMVIGSTNDFYFENEEVINRYGLESEDYSSYEEFIDGAEEVVEVEEYVIESTEVYEEVEIEEVEEEIEETVIESTEIYEEDTDEDEEDYSYYNDYYNSNYTKKKELAKKWSMSKAIELLSQPVSKSILQNKSYLKSLDDKAEATLWISDFSSIYDNLFGSMYYRQLGGLNLGSMYADSGLTAKLFLEKDKLQLITTYTMSDEMAESYKKMTSNKLNKKFLKYINEDRMIGYMSYSISTKAALDEYPKLMKNLYSSMPSYGEEAGLAIDLFSLLLDEEAVSKVLPGDMLFLLSGISQRDVTYTTYEYNDDYEYVEIENTKTETVPDFLLMISTEDARFLNKFINYSIKKQLVTYENGYYVLTIPQSPLDVFFAIKDGIVFIGTSELEMNKIIKGTFDAKVSSKHKKLLLDSNYSAYLNGKQLASKIPMEDMSKDMVDKLNWFLNNTEDGYIKSSKIKGNSMDAEMVIEVPSTEENALKYLFNIIETFSK</sequence>
<keyword evidence="2" id="KW-1185">Reference proteome</keyword>
<protein>
    <recommendedName>
        <fullName evidence="3">DUF4836 family protein</fullName>
    </recommendedName>
</protein>
<organism evidence="1 2">
    <name type="scientific">Aquaticitalea lipolytica</name>
    <dbReference type="NCBI Taxonomy" id="1247562"/>
    <lineage>
        <taxon>Bacteria</taxon>
        <taxon>Pseudomonadati</taxon>
        <taxon>Bacteroidota</taxon>
        <taxon>Flavobacteriia</taxon>
        <taxon>Flavobacteriales</taxon>
        <taxon>Flavobacteriaceae</taxon>
        <taxon>Aquaticitalea</taxon>
    </lineage>
</organism>
<gene>
    <name evidence="1" type="ORF">GCM10011531_21920</name>
</gene>
<comment type="caution">
    <text evidence="1">The sequence shown here is derived from an EMBL/GenBank/DDBJ whole genome shotgun (WGS) entry which is preliminary data.</text>
</comment>
<dbReference type="Proteomes" id="UP000598120">
    <property type="component" value="Unassembled WGS sequence"/>
</dbReference>
<name>A0A8J2TS94_9FLAO</name>
<evidence type="ECO:0008006" key="3">
    <source>
        <dbReference type="Google" id="ProtNLM"/>
    </source>
</evidence>
<accession>A0A8J2TS94</accession>
<dbReference type="EMBL" id="BMIC01000004">
    <property type="protein sequence ID" value="GFZ89850.1"/>
    <property type="molecule type" value="Genomic_DNA"/>
</dbReference>
<reference evidence="1 2" key="1">
    <citation type="journal article" date="2014" name="Int. J. Syst. Evol. Microbiol.">
        <title>Complete genome sequence of Corynebacterium casei LMG S-19264T (=DSM 44701T), isolated from a smear-ripened cheese.</title>
        <authorList>
            <consortium name="US DOE Joint Genome Institute (JGI-PGF)"/>
            <person name="Walter F."/>
            <person name="Albersmeier A."/>
            <person name="Kalinowski J."/>
            <person name="Ruckert C."/>
        </authorList>
    </citation>
    <scope>NUCLEOTIDE SEQUENCE [LARGE SCALE GENOMIC DNA]</scope>
    <source>
        <strain evidence="1 2">CGMCC 1.15295</strain>
    </source>
</reference>
<evidence type="ECO:0000313" key="1">
    <source>
        <dbReference type="EMBL" id="GFZ89850.1"/>
    </source>
</evidence>
<evidence type="ECO:0000313" key="2">
    <source>
        <dbReference type="Proteomes" id="UP000598120"/>
    </source>
</evidence>
<proteinExistence type="predicted"/>